<evidence type="ECO:0000313" key="2">
    <source>
        <dbReference type="EMBL" id="MFC6999766.1"/>
    </source>
</evidence>
<dbReference type="Pfam" id="PF00882">
    <property type="entry name" value="Zn_dep_PLPC"/>
    <property type="match status" value="1"/>
</dbReference>
<reference evidence="3" key="1">
    <citation type="journal article" date="2019" name="Int. J. Syst. Evol. Microbiol.">
        <title>The Global Catalogue of Microorganisms (GCM) 10K type strain sequencing project: providing services to taxonomists for standard genome sequencing and annotation.</title>
        <authorList>
            <consortium name="The Broad Institute Genomics Platform"/>
            <consortium name="The Broad Institute Genome Sequencing Center for Infectious Disease"/>
            <person name="Wu L."/>
            <person name="Ma J."/>
        </authorList>
    </citation>
    <scope>NUCLEOTIDE SEQUENCE [LARGE SCALE GENOMIC DNA]</scope>
    <source>
        <strain evidence="3">CGMCC 4.7393</strain>
    </source>
</reference>
<feature type="domain" description="Phospholipase C/D" evidence="1">
    <location>
        <begin position="30"/>
        <end position="209"/>
    </location>
</feature>
<accession>A0ABW2DTB6</accession>
<keyword evidence="3" id="KW-1185">Reference proteome</keyword>
<dbReference type="EMBL" id="JBHSYQ010000016">
    <property type="protein sequence ID" value="MFC6999766.1"/>
    <property type="molecule type" value="Genomic_DNA"/>
</dbReference>
<organism evidence="2 3">
    <name type="scientific">Rufibacter roseus</name>
    <dbReference type="NCBI Taxonomy" id="1567108"/>
    <lineage>
        <taxon>Bacteria</taxon>
        <taxon>Pseudomonadati</taxon>
        <taxon>Bacteroidota</taxon>
        <taxon>Cytophagia</taxon>
        <taxon>Cytophagales</taxon>
        <taxon>Hymenobacteraceae</taxon>
        <taxon>Rufibacter</taxon>
    </lineage>
</organism>
<comment type="caution">
    <text evidence="2">The sequence shown here is derived from an EMBL/GenBank/DDBJ whole genome shotgun (WGS) entry which is preliminary data.</text>
</comment>
<name>A0ABW2DTB6_9BACT</name>
<evidence type="ECO:0000259" key="1">
    <source>
        <dbReference type="Pfam" id="PF00882"/>
    </source>
</evidence>
<proteinExistence type="predicted"/>
<dbReference type="RefSeq" id="WP_066620681.1">
    <property type="nucleotide sequence ID" value="NZ_JBHSYQ010000016.1"/>
</dbReference>
<sequence>MSTLRKHILIVLLPLLLLTARESAGYGVLTHQAIIDVAWDKSIVPALRQKFPKATEEELLTAYAHAYGGAIIQDMGYFPFGNTFFTDLTHYVRSGDFIEALITESKTLHEYAFALGALAHYYADNYGHPIGTNVAVPMVYPDLKVKHGDTITYEENPAAHVKMEFGFDVLQVARGNYASDAYRNFIGFEVSKEVLERAFLKTYGLELKSIFVSLELAITTFRYSVRNLIPDLTKAAWNLKAKEIQSSQPSMTRRNFHYRLRRAEFHKTWGREYEQPNLFQRILSWLLRILPKIGPSQTLAFKPPTPEAEKVFMESFNETSKRYNAALNRVAQGKQTFENKVLDTGEPSEPDAYTKTDETFAELLEKLAKNEFKHLTKPLKETVLQYYQAMAKPKPTEKEELEEWGKVQENLQKLQQATVTN</sequence>
<evidence type="ECO:0000313" key="3">
    <source>
        <dbReference type="Proteomes" id="UP001596405"/>
    </source>
</evidence>
<dbReference type="Proteomes" id="UP001596405">
    <property type="component" value="Unassembled WGS sequence"/>
</dbReference>
<dbReference type="InterPro" id="IPR029002">
    <property type="entry name" value="PLPC/GPLD1"/>
</dbReference>
<protein>
    <submittedName>
        <fullName evidence="2">Zinc dependent phospholipase C family protein</fullName>
    </submittedName>
</protein>
<gene>
    <name evidence="2" type="ORF">ACFQHR_19175</name>
</gene>